<accession>A0A9D1LT34</accession>
<name>A0A9D1LT34_9FIRM</name>
<dbReference type="Proteomes" id="UP000824123">
    <property type="component" value="Unassembled WGS sequence"/>
</dbReference>
<evidence type="ECO:0000313" key="2">
    <source>
        <dbReference type="Proteomes" id="UP000824123"/>
    </source>
</evidence>
<reference evidence="1" key="2">
    <citation type="journal article" date="2021" name="PeerJ">
        <title>Extensive microbial diversity within the chicken gut microbiome revealed by metagenomics and culture.</title>
        <authorList>
            <person name="Gilroy R."/>
            <person name="Ravi A."/>
            <person name="Getino M."/>
            <person name="Pursley I."/>
            <person name="Horton D.L."/>
            <person name="Alikhan N.F."/>
            <person name="Baker D."/>
            <person name="Gharbi K."/>
            <person name="Hall N."/>
            <person name="Watson M."/>
            <person name="Adriaenssens E.M."/>
            <person name="Foster-Nyarko E."/>
            <person name="Jarju S."/>
            <person name="Secka A."/>
            <person name="Antonio M."/>
            <person name="Oren A."/>
            <person name="Chaudhuri R.R."/>
            <person name="La Ragione R."/>
            <person name="Hildebrand F."/>
            <person name="Pallen M.J."/>
        </authorList>
    </citation>
    <scope>NUCLEOTIDE SEQUENCE</scope>
    <source>
        <strain evidence="1">ChiSxjej2B14-8506</strain>
    </source>
</reference>
<sequence length="116" mass="12739">MAKEFTGTLKLRAPIMINGALCSEIPYDFEALTVTDMLDVDRARSAEGRAQPVLPKFEGYTQFMLFCAAVAKRNAHIAPEDLRRLSARDGMAAQELARDFLLDSSADGEPETSDAQ</sequence>
<gene>
    <name evidence="1" type="ORF">IAC59_10260</name>
</gene>
<evidence type="ECO:0008006" key="3">
    <source>
        <dbReference type="Google" id="ProtNLM"/>
    </source>
</evidence>
<comment type="caution">
    <text evidence="1">The sequence shown here is derived from an EMBL/GenBank/DDBJ whole genome shotgun (WGS) entry which is preliminary data.</text>
</comment>
<dbReference type="EMBL" id="DVNK01000062">
    <property type="protein sequence ID" value="HIU47620.1"/>
    <property type="molecule type" value="Genomic_DNA"/>
</dbReference>
<organism evidence="1 2">
    <name type="scientific">Candidatus Fimadaptatus faecigallinarum</name>
    <dbReference type="NCBI Taxonomy" id="2840814"/>
    <lineage>
        <taxon>Bacteria</taxon>
        <taxon>Bacillati</taxon>
        <taxon>Bacillota</taxon>
        <taxon>Clostridia</taxon>
        <taxon>Eubacteriales</taxon>
        <taxon>Candidatus Fimadaptatus</taxon>
    </lineage>
</organism>
<reference evidence="1" key="1">
    <citation type="submission" date="2020-10" db="EMBL/GenBank/DDBJ databases">
        <authorList>
            <person name="Gilroy R."/>
        </authorList>
    </citation>
    <scope>NUCLEOTIDE SEQUENCE</scope>
    <source>
        <strain evidence="1">ChiSxjej2B14-8506</strain>
    </source>
</reference>
<evidence type="ECO:0000313" key="1">
    <source>
        <dbReference type="EMBL" id="HIU47620.1"/>
    </source>
</evidence>
<proteinExistence type="predicted"/>
<protein>
    <recommendedName>
        <fullName evidence="3">Phage tail assembly protein</fullName>
    </recommendedName>
</protein>
<dbReference type="AlphaFoldDB" id="A0A9D1LT34"/>